<dbReference type="Gene3D" id="3.50.30.30">
    <property type="match status" value="1"/>
</dbReference>
<dbReference type="EMBL" id="JASHIE010000003">
    <property type="protein sequence ID" value="MDI9873818.1"/>
    <property type="molecule type" value="Genomic_DNA"/>
</dbReference>
<sequence>MKLSFLSASAMACLLGFSAIGQKGGPEVKNLKNINPNAIKATMTFLADDLVEGRQPGTRGFSVASKFVETQMMRIGLKPAMPDGGYLQPVPLKKGIVSEKLTTMTLGEETLTYGQEFIASPYMPQSESSVSAPLVFVGYGISAPEMQYDDYKGIDVKGKIVVFFNAAPESFPSNQRAYFTTNPVKYNEAIKRGAVGVIAVNFPNDKRSTWEATVRRTKQGTFKWLNKEGQPNDAFPALKAVATFNPDKAEKLFAKSGKTFASAVESTKASKAESFDLNIQATIKVNTQFTSVAGSNLVGIIEGSDPKLKDEYIVYTAHLDHFGIGAPVKGDSIYNGAHDNASGVAILLEIAQTFKNLPEAPKRSIVFTIVTGEEFGLLGSDYFASNSPLNGKIVADLAIDMPFFFHPVLDIVPYGAQHSSLNQQVEKTAKILGLGISSDPFPEQVVFIRSDHFSFIKKGIPALFIKSGFKTVPSDTIDRSKSDVGWRSTIYHTPQDDMSQPFDFDAAATHVKVNYLIGYYVAQDSKSPDWNVGDFFGGKFGKK</sequence>
<feature type="chain" id="PRO_5046548481" evidence="1">
    <location>
        <begin position="22"/>
        <end position="543"/>
    </location>
</feature>
<reference evidence="3 4" key="1">
    <citation type="submission" date="2023-05" db="EMBL/GenBank/DDBJ databases">
        <title>Novel species of genus Flectobacillus isolated from stream in China.</title>
        <authorList>
            <person name="Lu H."/>
        </authorList>
    </citation>
    <scope>NUCLEOTIDE SEQUENCE [LARGE SCALE GENOMIC DNA]</scope>
    <source>
        <strain evidence="3 4">LFS242W</strain>
    </source>
</reference>
<protein>
    <submittedName>
        <fullName evidence="3">M28 family metallopeptidase</fullName>
    </submittedName>
</protein>
<comment type="caution">
    <text evidence="3">The sequence shown here is derived from an EMBL/GenBank/DDBJ whole genome shotgun (WGS) entry which is preliminary data.</text>
</comment>
<organism evidence="3 4">
    <name type="scientific">Flectobacillus rivi</name>
    <dbReference type="NCBI Taxonomy" id="2984209"/>
    <lineage>
        <taxon>Bacteria</taxon>
        <taxon>Pseudomonadati</taxon>
        <taxon>Bacteroidota</taxon>
        <taxon>Cytophagia</taxon>
        <taxon>Cytophagales</taxon>
        <taxon>Flectobacillaceae</taxon>
        <taxon>Flectobacillus</taxon>
    </lineage>
</organism>
<dbReference type="InterPro" id="IPR045175">
    <property type="entry name" value="M28_fam"/>
</dbReference>
<feature type="signal peptide" evidence="1">
    <location>
        <begin position="1"/>
        <end position="21"/>
    </location>
</feature>
<feature type="domain" description="Peptidase M28" evidence="2">
    <location>
        <begin position="296"/>
        <end position="508"/>
    </location>
</feature>
<dbReference type="SUPFAM" id="SSF53187">
    <property type="entry name" value="Zn-dependent exopeptidases"/>
    <property type="match status" value="1"/>
</dbReference>
<evidence type="ECO:0000259" key="2">
    <source>
        <dbReference type="Pfam" id="PF04389"/>
    </source>
</evidence>
<dbReference type="InterPro" id="IPR046450">
    <property type="entry name" value="PA_dom_sf"/>
</dbReference>
<dbReference type="Pfam" id="PF04389">
    <property type="entry name" value="Peptidase_M28"/>
    <property type="match status" value="1"/>
</dbReference>
<dbReference type="RefSeq" id="WP_283380829.1">
    <property type="nucleotide sequence ID" value="NZ_JASHIE010000003.1"/>
</dbReference>
<keyword evidence="4" id="KW-1185">Reference proteome</keyword>
<dbReference type="SUPFAM" id="SSF52025">
    <property type="entry name" value="PA domain"/>
    <property type="match status" value="1"/>
</dbReference>
<evidence type="ECO:0000313" key="4">
    <source>
        <dbReference type="Proteomes" id="UP001225761"/>
    </source>
</evidence>
<gene>
    <name evidence="3" type="ORF">QM481_04735</name>
</gene>
<dbReference type="Gene3D" id="3.40.630.10">
    <property type="entry name" value="Zn peptidases"/>
    <property type="match status" value="1"/>
</dbReference>
<dbReference type="InterPro" id="IPR007484">
    <property type="entry name" value="Peptidase_M28"/>
</dbReference>
<dbReference type="PANTHER" id="PTHR12147">
    <property type="entry name" value="METALLOPEPTIDASE M28 FAMILY MEMBER"/>
    <property type="match status" value="1"/>
</dbReference>
<proteinExistence type="predicted"/>
<dbReference type="Proteomes" id="UP001225761">
    <property type="component" value="Unassembled WGS sequence"/>
</dbReference>
<accession>A0ABT6YYC4</accession>
<name>A0ABT6YYC4_9BACT</name>
<dbReference type="PANTHER" id="PTHR12147:SF26">
    <property type="entry name" value="PEPTIDASE M28 DOMAIN-CONTAINING PROTEIN"/>
    <property type="match status" value="1"/>
</dbReference>
<evidence type="ECO:0000256" key="1">
    <source>
        <dbReference type="SAM" id="SignalP"/>
    </source>
</evidence>
<dbReference type="CDD" id="cd04820">
    <property type="entry name" value="PA_M28_1_1"/>
    <property type="match status" value="1"/>
</dbReference>
<keyword evidence="1" id="KW-0732">Signal</keyword>
<evidence type="ECO:0000313" key="3">
    <source>
        <dbReference type="EMBL" id="MDI9873818.1"/>
    </source>
</evidence>